<dbReference type="RefSeq" id="XP_056539756.1">
    <property type="nucleotide sequence ID" value="XM_056692050.1"/>
</dbReference>
<accession>A0A9W9HR15</accession>
<comment type="caution">
    <text evidence="1">The sequence shown here is derived from an EMBL/GenBank/DDBJ whole genome shotgun (WGS) entry which is preliminary data.</text>
</comment>
<sequence length="138" mass="15233">MSQLPDLESYGIVITTIKALGHSKETVTIDGGKAFYEAIKLSGELELTTGHLVLQPMPATVFGHSPQSEAHANEINNINTALRNYSKSYLKYWDQTAKLSEIGRLADAILMPVSPTPAPAPEKVQYFGEKKDFGYTYR</sequence>
<evidence type="ECO:0008006" key="3">
    <source>
        <dbReference type="Google" id="ProtNLM"/>
    </source>
</evidence>
<dbReference type="EMBL" id="JAPQKN010000007">
    <property type="protein sequence ID" value="KAJ5153448.1"/>
    <property type="molecule type" value="Genomic_DNA"/>
</dbReference>
<dbReference type="Proteomes" id="UP001149163">
    <property type="component" value="Unassembled WGS sequence"/>
</dbReference>
<reference evidence="1" key="2">
    <citation type="journal article" date="2023" name="IMA Fungus">
        <title>Comparative genomic study of the Penicillium genus elucidates a diverse pangenome and 15 lateral gene transfer events.</title>
        <authorList>
            <person name="Petersen C."/>
            <person name="Sorensen T."/>
            <person name="Nielsen M.R."/>
            <person name="Sondergaard T.E."/>
            <person name="Sorensen J.L."/>
            <person name="Fitzpatrick D.A."/>
            <person name="Frisvad J.C."/>
            <person name="Nielsen K.L."/>
        </authorList>
    </citation>
    <scope>NUCLEOTIDE SEQUENCE</scope>
    <source>
        <strain evidence="1">IBT 26290</strain>
    </source>
</reference>
<dbReference type="GeneID" id="81431226"/>
<dbReference type="AlphaFoldDB" id="A0A9W9HR15"/>
<proteinExistence type="predicted"/>
<protein>
    <recommendedName>
        <fullName evidence="3">Amidase</fullName>
    </recommendedName>
</protein>
<evidence type="ECO:0000313" key="1">
    <source>
        <dbReference type="EMBL" id="KAJ5153448.1"/>
    </source>
</evidence>
<keyword evidence="2" id="KW-1185">Reference proteome</keyword>
<evidence type="ECO:0000313" key="2">
    <source>
        <dbReference type="Proteomes" id="UP001149163"/>
    </source>
</evidence>
<reference evidence="1" key="1">
    <citation type="submission" date="2022-11" db="EMBL/GenBank/DDBJ databases">
        <authorList>
            <person name="Petersen C."/>
        </authorList>
    </citation>
    <scope>NUCLEOTIDE SEQUENCE</scope>
    <source>
        <strain evidence="1">IBT 26290</strain>
    </source>
</reference>
<gene>
    <name evidence="1" type="ORF">N7482_009926</name>
</gene>
<organism evidence="1 2">
    <name type="scientific">Penicillium canariense</name>
    <dbReference type="NCBI Taxonomy" id="189055"/>
    <lineage>
        <taxon>Eukaryota</taxon>
        <taxon>Fungi</taxon>
        <taxon>Dikarya</taxon>
        <taxon>Ascomycota</taxon>
        <taxon>Pezizomycotina</taxon>
        <taxon>Eurotiomycetes</taxon>
        <taxon>Eurotiomycetidae</taxon>
        <taxon>Eurotiales</taxon>
        <taxon>Aspergillaceae</taxon>
        <taxon>Penicillium</taxon>
    </lineage>
</organism>
<name>A0A9W9HR15_9EURO</name>